<evidence type="ECO:0000313" key="1">
    <source>
        <dbReference type="EMBL" id="PVX28284.1"/>
    </source>
</evidence>
<sequence length="225" mass="24100">MADDLTLLDSAEHRALRLQPPVAPLPHFVPIVPEEFAAAAALCPILLTKDAQTGRFYAGAMLGFEAGEILVELRPGEGFWPLLVEREGFLIAGDAIAIDPQAARFSTEAGEPLFDGEGAPAPALRRIRQVLAQLHHGAEANTAFVDALLAHRLVEPIDLSLRFDDGRTLELAGLYTISLDALGDLDDAAVLALFRAGQLPLIYAMAGSLRQIPVLAGRRNRQLAG</sequence>
<comment type="caution">
    <text evidence="1">The sequence shown here is derived from an EMBL/GenBank/DDBJ whole genome shotgun (WGS) entry which is preliminary data.</text>
</comment>
<dbReference type="InterPro" id="IPR010836">
    <property type="entry name" value="SapC"/>
</dbReference>
<dbReference type="EMBL" id="QENQ01000001">
    <property type="protein sequence ID" value="PVX28284.1"/>
    <property type="molecule type" value="Genomic_DNA"/>
</dbReference>
<dbReference type="RefSeq" id="WP_116467735.1">
    <property type="nucleotide sequence ID" value="NZ_QENQ01000001.1"/>
</dbReference>
<name>A0A2U0SAD3_9SPHN</name>
<protein>
    <submittedName>
        <fullName evidence="1">Multidrug transporter</fullName>
    </submittedName>
</protein>
<dbReference type="AlphaFoldDB" id="A0A2U0SAD3"/>
<accession>A0A2U0SAD3</accession>
<proteinExistence type="predicted"/>
<keyword evidence="2" id="KW-1185">Reference proteome</keyword>
<dbReference type="Proteomes" id="UP000245890">
    <property type="component" value="Unassembled WGS sequence"/>
</dbReference>
<reference evidence="1 2" key="1">
    <citation type="submission" date="2018-05" db="EMBL/GenBank/DDBJ databases">
        <title>Description of Sphingomonas pokkalii sp nov, isolated from the rhizosphere of saline tolerant pokkali rice and its draft genome analysis.</title>
        <authorList>
            <person name="Menon R."/>
            <person name="Kumari S."/>
            <person name="Rameshkumar N."/>
        </authorList>
    </citation>
    <scope>NUCLEOTIDE SEQUENCE [LARGE SCALE GENOMIC DNA]</scope>
    <source>
        <strain evidence="1 2">L3B27</strain>
    </source>
</reference>
<dbReference type="OrthoDB" id="8888710at2"/>
<evidence type="ECO:0000313" key="2">
    <source>
        <dbReference type="Proteomes" id="UP000245890"/>
    </source>
</evidence>
<gene>
    <name evidence="1" type="ORF">DD559_02125</name>
</gene>
<organism evidence="1 2">
    <name type="scientific">Sphingomonas pokkalii</name>
    <dbReference type="NCBI Taxonomy" id="2175090"/>
    <lineage>
        <taxon>Bacteria</taxon>
        <taxon>Pseudomonadati</taxon>
        <taxon>Pseudomonadota</taxon>
        <taxon>Alphaproteobacteria</taxon>
        <taxon>Sphingomonadales</taxon>
        <taxon>Sphingomonadaceae</taxon>
        <taxon>Sphingomonas</taxon>
    </lineage>
</organism>
<dbReference type="Pfam" id="PF07277">
    <property type="entry name" value="SapC"/>
    <property type="match status" value="1"/>
</dbReference>